<dbReference type="InterPro" id="IPR058594">
    <property type="entry name" value="PB1-like_dom_pln"/>
</dbReference>
<dbReference type="Pfam" id="PF26130">
    <property type="entry name" value="PB1-like"/>
    <property type="match status" value="1"/>
</dbReference>
<feature type="compositionally biased region" description="Basic and acidic residues" evidence="1">
    <location>
        <begin position="182"/>
        <end position="192"/>
    </location>
</feature>
<evidence type="ECO:0000313" key="4">
    <source>
        <dbReference type="Proteomes" id="UP001371456"/>
    </source>
</evidence>
<protein>
    <recommendedName>
        <fullName evidence="2">PB1-like domain-containing protein</fullName>
    </recommendedName>
</protein>
<proteinExistence type="predicted"/>
<feature type="region of interest" description="Disordered" evidence="1">
    <location>
        <begin position="205"/>
        <end position="226"/>
    </location>
</feature>
<name>A0AAN8U4U7_SOLBU</name>
<feature type="domain" description="PB1-like" evidence="2">
    <location>
        <begin position="36"/>
        <end position="110"/>
    </location>
</feature>
<comment type="caution">
    <text evidence="3">The sequence shown here is derived from an EMBL/GenBank/DDBJ whole genome shotgun (WGS) entry which is preliminary data.</text>
</comment>
<dbReference type="AlphaFoldDB" id="A0AAN8U4U7"/>
<evidence type="ECO:0000313" key="3">
    <source>
        <dbReference type="EMBL" id="KAK6796891.1"/>
    </source>
</evidence>
<accession>A0AAN8U4U7</accession>
<organism evidence="3 4">
    <name type="scientific">Solanum bulbocastanum</name>
    <name type="common">Wild potato</name>
    <dbReference type="NCBI Taxonomy" id="147425"/>
    <lineage>
        <taxon>Eukaryota</taxon>
        <taxon>Viridiplantae</taxon>
        <taxon>Streptophyta</taxon>
        <taxon>Embryophyta</taxon>
        <taxon>Tracheophyta</taxon>
        <taxon>Spermatophyta</taxon>
        <taxon>Magnoliopsida</taxon>
        <taxon>eudicotyledons</taxon>
        <taxon>Gunneridae</taxon>
        <taxon>Pentapetalae</taxon>
        <taxon>asterids</taxon>
        <taxon>lamiids</taxon>
        <taxon>Solanales</taxon>
        <taxon>Solanaceae</taxon>
        <taxon>Solanoideae</taxon>
        <taxon>Solaneae</taxon>
        <taxon>Solanum</taxon>
    </lineage>
</organism>
<feature type="compositionally biased region" description="Basic and acidic residues" evidence="1">
    <location>
        <begin position="213"/>
        <end position="226"/>
    </location>
</feature>
<sequence length="226" mass="25353">MGFVSPLLEIHIQTRIWARGLACLKSVSDLSHLADRFHHGGNLQQKPRIKYEGCIVIDCFDVDVDKLSYFEFVDIVKEIGYNCSACVVYIKPPKCRHVVEVKSDRDIMGLGFEETAQPAQFEESVVGEELGEVLGRTSTDVGEDLGRAFFAAASDVPEVGFDWESETEANDNSDNADLSNEGEDKYGSDVHEEVINLRKEKRAAKIKKRKEKGPRSEVVDLEKKRS</sequence>
<keyword evidence="4" id="KW-1185">Reference proteome</keyword>
<dbReference type="EMBL" id="JBANQN010000002">
    <property type="protein sequence ID" value="KAK6796891.1"/>
    <property type="molecule type" value="Genomic_DNA"/>
</dbReference>
<evidence type="ECO:0000259" key="2">
    <source>
        <dbReference type="Pfam" id="PF26130"/>
    </source>
</evidence>
<gene>
    <name evidence="3" type="ORF">RDI58_004592</name>
</gene>
<reference evidence="3 4" key="1">
    <citation type="submission" date="2024-02" db="EMBL/GenBank/DDBJ databases">
        <title>de novo genome assembly of Solanum bulbocastanum strain 11H21.</title>
        <authorList>
            <person name="Hosaka A.J."/>
        </authorList>
    </citation>
    <scope>NUCLEOTIDE SEQUENCE [LARGE SCALE GENOMIC DNA]</scope>
    <source>
        <tissue evidence="3">Young leaves</tissue>
    </source>
</reference>
<dbReference type="Proteomes" id="UP001371456">
    <property type="component" value="Unassembled WGS sequence"/>
</dbReference>
<feature type="region of interest" description="Disordered" evidence="1">
    <location>
        <begin position="163"/>
        <end position="192"/>
    </location>
</feature>
<evidence type="ECO:0000256" key="1">
    <source>
        <dbReference type="SAM" id="MobiDB-lite"/>
    </source>
</evidence>